<evidence type="ECO:0008006" key="5">
    <source>
        <dbReference type="Google" id="ProtNLM"/>
    </source>
</evidence>
<gene>
    <name evidence="3" type="ORF">MOBT1_002435</name>
</gene>
<reference evidence="3" key="1">
    <citation type="submission" date="2023-03" db="EMBL/GenBank/DDBJ databases">
        <title>Mating type loci evolution in Malassezia.</title>
        <authorList>
            <person name="Coelho M.A."/>
        </authorList>
    </citation>
    <scope>NUCLEOTIDE SEQUENCE</scope>
    <source>
        <strain evidence="3">CBS 7876</strain>
    </source>
</reference>
<dbReference type="EMBL" id="CP119938">
    <property type="protein sequence ID" value="WFD03741.1"/>
    <property type="molecule type" value="Genomic_DNA"/>
</dbReference>
<organism evidence="3 4">
    <name type="scientific">Malassezia obtusa</name>
    <dbReference type="NCBI Taxonomy" id="76774"/>
    <lineage>
        <taxon>Eukaryota</taxon>
        <taxon>Fungi</taxon>
        <taxon>Dikarya</taxon>
        <taxon>Basidiomycota</taxon>
        <taxon>Ustilaginomycotina</taxon>
        <taxon>Malasseziomycetes</taxon>
        <taxon>Malasseziales</taxon>
        <taxon>Malasseziaceae</taxon>
        <taxon>Malassezia</taxon>
    </lineage>
</organism>
<evidence type="ECO:0000256" key="1">
    <source>
        <dbReference type="SAM" id="MobiDB-lite"/>
    </source>
</evidence>
<accession>A0AAF0IX58</accession>
<evidence type="ECO:0000313" key="3">
    <source>
        <dbReference type="EMBL" id="WFD03741.1"/>
    </source>
</evidence>
<feature type="region of interest" description="Disordered" evidence="1">
    <location>
        <begin position="119"/>
        <end position="148"/>
    </location>
</feature>
<feature type="transmembrane region" description="Helical" evidence="2">
    <location>
        <begin position="166"/>
        <end position="187"/>
    </location>
</feature>
<feature type="transmembrane region" description="Helical" evidence="2">
    <location>
        <begin position="79"/>
        <end position="99"/>
    </location>
</feature>
<keyword evidence="4" id="KW-1185">Reference proteome</keyword>
<keyword evidence="2" id="KW-0472">Membrane</keyword>
<feature type="compositionally biased region" description="Low complexity" evidence="1">
    <location>
        <begin position="126"/>
        <end position="135"/>
    </location>
</feature>
<dbReference type="Proteomes" id="UP001214603">
    <property type="component" value="Chromosome 5"/>
</dbReference>
<keyword evidence="2" id="KW-1133">Transmembrane helix</keyword>
<evidence type="ECO:0000256" key="2">
    <source>
        <dbReference type="SAM" id="Phobius"/>
    </source>
</evidence>
<name>A0AAF0IX58_9BASI</name>
<proteinExistence type="predicted"/>
<sequence>MAAAEPDVEVHQIGQGFARLLNPFAKRKPPTQHPHKLLNSTERLDLRASQRTFDGAYTRTALGQLSFALTVMRLFQKEFFWIGFANCVLAVGLFITAALRYRMTMTYSAKVNDLVSLRRKSRKTSQSRSPHAEPQTPDEPSDPPPVTAPNEPTYLLLPRFRTAGHVVAFVTLFILGVEIAIIVLIAMM</sequence>
<protein>
    <recommendedName>
        <fullName evidence="5">DUF202 domain-containing protein</fullName>
    </recommendedName>
</protein>
<dbReference type="PANTHER" id="PTHR38646">
    <property type="entry name" value="YALI0F00814P"/>
    <property type="match status" value="1"/>
</dbReference>
<evidence type="ECO:0000313" key="4">
    <source>
        <dbReference type="Proteomes" id="UP001214603"/>
    </source>
</evidence>
<keyword evidence="2" id="KW-0812">Transmembrane</keyword>
<dbReference type="AlphaFoldDB" id="A0AAF0IX58"/>
<dbReference type="PANTHER" id="PTHR38646:SF1">
    <property type="entry name" value="DUF202 DOMAIN-CONTAINING PROTEIN"/>
    <property type="match status" value="1"/>
</dbReference>